<dbReference type="EMBL" id="JARGEQ010000051">
    <property type="protein sequence ID" value="MDF1585919.1"/>
    <property type="molecule type" value="Genomic_DNA"/>
</dbReference>
<evidence type="ECO:0000259" key="1">
    <source>
        <dbReference type="Pfam" id="PF01425"/>
    </source>
</evidence>
<sequence length="469" mass="49017">MADPAFRSLAELGRGLREGAFSAREITALYLGRIERAEPRLNAFVEVYREGALAQAEAADALLRAGVDLGPLHGLPIALKDLIEWQGRGCGAGSKSWERRRSATTATVLRRLLAAGAVVLGRAHMVEFAFGGWGTNPLLGTPWNPWDLTTQRIPGGSSNGSGVAVGAGLAPAALGSDTGGSVRIPASVASIVGLKPTYGRISLAGCVPLSWSLDSIGPMTRTVEDAAILLGALAGPDPEDPATAGLPAFDADAWRRLPVAGRRIAVMDEADFPLAVEPACLAAFREAQAALRELGVSVETVRLPFRFDDLVERNGLIIAAEAYAFHGETIADPARPIGEAVRGRILRGRSIPAPDYIAALRGRSEEIARFGELMRPYDALLTPTLPCAPVRLSEVDEARAPLAAFTRPANYLEACAISLPGGFDAAGLPVGIQLMAPGMGEDRLLAMAAALEAATGHGARAPDLSPLGL</sequence>
<comment type="caution">
    <text evidence="2">The sequence shown here is derived from an EMBL/GenBank/DDBJ whole genome shotgun (WGS) entry which is preliminary data.</text>
</comment>
<accession>A0AAP3V1C9</accession>
<organism evidence="2 3">
    <name type="scientific">Marinimicrococcus flavescens</name>
    <dbReference type="NCBI Taxonomy" id="3031815"/>
    <lineage>
        <taxon>Bacteria</taxon>
        <taxon>Pseudomonadati</taxon>
        <taxon>Pseudomonadota</taxon>
        <taxon>Alphaproteobacteria</taxon>
        <taxon>Geminicoccales</taxon>
        <taxon>Geminicoccaceae</taxon>
        <taxon>Marinimicrococcus</taxon>
    </lineage>
</organism>
<dbReference type="PANTHER" id="PTHR11895">
    <property type="entry name" value="TRANSAMIDASE"/>
    <property type="match status" value="1"/>
</dbReference>
<gene>
    <name evidence="2" type="ORF">PZ740_05915</name>
</gene>
<dbReference type="InterPro" id="IPR000120">
    <property type="entry name" value="Amidase"/>
</dbReference>
<keyword evidence="3" id="KW-1185">Reference proteome</keyword>
<dbReference type="PANTHER" id="PTHR11895:SF176">
    <property type="entry name" value="AMIDASE AMID-RELATED"/>
    <property type="match status" value="1"/>
</dbReference>
<reference evidence="2 3" key="1">
    <citation type="submission" date="2023-03" db="EMBL/GenBank/DDBJ databases">
        <title>YIM 152171 draft genome.</title>
        <authorList>
            <person name="Yang Z."/>
        </authorList>
    </citation>
    <scope>NUCLEOTIDE SEQUENCE [LARGE SCALE GENOMIC DNA]</scope>
    <source>
        <strain evidence="2 3">YIM 152171</strain>
    </source>
</reference>
<proteinExistence type="predicted"/>
<dbReference type="AlphaFoldDB" id="A0AAP3V1C9"/>
<dbReference type="InterPro" id="IPR023631">
    <property type="entry name" value="Amidase_dom"/>
</dbReference>
<evidence type="ECO:0000313" key="3">
    <source>
        <dbReference type="Proteomes" id="UP001301140"/>
    </source>
</evidence>
<evidence type="ECO:0000313" key="2">
    <source>
        <dbReference type="EMBL" id="MDF1585919.1"/>
    </source>
</evidence>
<dbReference type="Pfam" id="PF01425">
    <property type="entry name" value="Amidase"/>
    <property type="match status" value="1"/>
</dbReference>
<dbReference type="RefSeq" id="WP_327788338.1">
    <property type="nucleotide sequence ID" value="NZ_JARGEQ010000051.1"/>
</dbReference>
<dbReference type="Proteomes" id="UP001301140">
    <property type="component" value="Unassembled WGS sequence"/>
</dbReference>
<dbReference type="SUPFAM" id="SSF75304">
    <property type="entry name" value="Amidase signature (AS) enzymes"/>
    <property type="match status" value="1"/>
</dbReference>
<protein>
    <submittedName>
        <fullName evidence="2">Amidase</fullName>
    </submittedName>
</protein>
<dbReference type="InterPro" id="IPR036928">
    <property type="entry name" value="AS_sf"/>
</dbReference>
<dbReference type="GO" id="GO:0003824">
    <property type="term" value="F:catalytic activity"/>
    <property type="evidence" value="ECO:0007669"/>
    <property type="project" value="InterPro"/>
</dbReference>
<dbReference type="Gene3D" id="3.90.1300.10">
    <property type="entry name" value="Amidase signature (AS) domain"/>
    <property type="match status" value="1"/>
</dbReference>
<name>A0AAP3V1C9_9PROT</name>
<feature type="domain" description="Amidase" evidence="1">
    <location>
        <begin position="25"/>
        <end position="445"/>
    </location>
</feature>